<keyword evidence="2" id="KW-1185">Reference proteome</keyword>
<reference evidence="1 2" key="1">
    <citation type="submission" date="2016-10" db="EMBL/GenBank/DDBJ databases">
        <title>Genome sequence of Streptomyces sp. MUSC 1.</title>
        <authorList>
            <person name="Lee L.-H."/>
            <person name="Ser H.-L."/>
            <person name="Law J.W.-F."/>
        </authorList>
    </citation>
    <scope>NUCLEOTIDE SEQUENCE [LARGE SCALE GENOMIC DNA]</scope>
    <source>
        <strain evidence="1 2">MUSC 1</strain>
    </source>
</reference>
<dbReference type="OrthoDB" id="3372479at2"/>
<name>A0A1S2QQE8_9ACTN</name>
<protein>
    <submittedName>
        <fullName evidence="1">Uncharacterized protein</fullName>
    </submittedName>
</protein>
<proteinExistence type="predicted"/>
<dbReference type="Proteomes" id="UP000179642">
    <property type="component" value="Unassembled WGS sequence"/>
</dbReference>
<organism evidence="1 2">
    <name type="scientific">Streptomyces monashensis</name>
    <dbReference type="NCBI Taxonomy" id="1678012"/>
    <lineage>
        <taxon>Bacteria</taxon>
        <taxon>Bacillati</taxon>
        <taxon>Actinomycetota</taxon>
        <taxon>Actinomycetes</taxon>
        <taxon>Kitasatosporales</taxon>
        <taxon>Streptomycetaceae</taxon>
        <taxon>Streptomyces</taxon>
    </lineage>
</organism>
<evidence type="ECO:0000313" key="2">
    <source>
        <dbReference type="Proteomes" id="UP000179642"/>
    </source>
</evidence>
<dbReference type="AlphaFoldDB" id="A0A1S2QQE8"/>
<accession>A0A1S2QQE8</accession>
<dbReference type="EMBL" id="MLYO01000009">
    <property type="protein sequence ID" value="OIK07847.1"/>
    <property type="molecule type" value="Genomic_DNA"/>
</dbReference>
<gene>
    <name evidence="1" type="ORF">BIV23_02465</name>
</gene>
<sequence>MGAPGVTWLAPAAGYHCRHGHTSTTRPDPGRIPNTYVREDHVLPHLPALRLRLTSRLDPPGSACVSRDAVQPTPAQAIAHLRSEEIILTYDPAARTLTANTPQAEKITIS</sequence>
<dbReference type="RefSeq" id="WP_071379022.1">
    <property type="nucleotide sequence ID" value="NZ_MLYO01000009.1"/>
</dbReference>
<comment type="caution">
    <text evidence="1">The sequence shown here is derived from an EMBL/GenBank/DDBJ whole genome shotgun (WGS) entry which is preliminary data.</text>
</comment>
<evidence type="ECO:0000313" key="1">
    <source>
        <dbReference type="EMBL" id="OIK07847.1"/>
    </source>
</evidence>